<feature type="non-terminal residue" evidence="1">
    <location>
        <position position="1"/>
    </location>
</feature>
<proteinExistence type="predicted"/>
<accession>A0A370BKQ9</accession>
<dbReference type="VEuPathDB" id="FungiDB:M747DRAFT_206147"/>
<name>A0A370BKQ9_ASPNG</name>
<dbReference type="SUPFAM" id="SSF57850">
    <property type="entry name" value="RING/U-box"/>
    <property type="match status" value="1"/>
</dbReference>
<evidence type="ECO:0000313" key="2">
    <source>
        <dbReference type="Proteomes" id="UP000253845"/>
    </source>
</evidence>
<gene>
    <name evidence="1" type="ORF">M747DRAFT_206147</name>
</gene>
<feature type="non-terminal residue" evidence="1">
    <location>
        <position position="139"/>
    </location>
</feature>
<organism evidence="1 2">
    <name type="scientific">Aspergillus niger ATCC 13496</name>
    <dbReference type="NCBI Taxonomy" id="1353008"/>
    <lineage>
        <taxon>Eukaryota</taxon>
        <taxon>Fungi</taxon>
        <taxon>Dikarya</taxon>
        <taxon>Ascomycota</taxon>
        <taxon>Pezizomycotina</taxon>
        <taxon>Eurotiomycetes</taxon>
        <taxon>Eurotiomycetidae</taxon>
        <taxon>Eurotiales</taxon>
        <taxon>Aspergillaceae</taxon>
        <taxon>Aspergillus</taxon>
        <taxon>Aspergillus subgen. Circumdati</taxon>
    </lineage>
</organism>
<dbReference type="InterPro" id="IPR031127">
    <property type="entry name" value="E3_UB_ligase_RBR"/>
</dbReference>
<dbReference type="CDD" id="cd22584">
    <property type="entry name" value="Rcat_RBR_unk"/>
    <property type="match status" value="1"/>
</dbReference>
<evidence type="ECO:0008006" key="3">
    <source>
        <dbReference type="Google" id="ProtNLM"/>
    </source>
</evidence>
<dbReference type="Gene3D" id="1.20.120.1750">
    <property type="match status" value="1"/>
</dbReference>
<evidence type="ECO:0000313" key="1">
    <source>
        <dbReference type="EMBL" id="RDH13952.1"/>
    </source>
</evidence>
<protein>
    <recommendedName>
        <fullName evidence="3">IBR domain-containing protein</fullName>
    </recommendedName>
</protein>
<sequence>EANDTTVRYDSVTHLPLLVSMRISILAVGPREKKTVTQAEGDSESHGKVATAQENGWQRCFSCWRMVELDHGCNHMTFDAFCRCGAEFCYNCGMEGKNCQCEQWNEHGLLARAYQIIDREANQPAAATPRQDADEAILE</sequence>
<reference evidence="1 2" key="1">
    <citation type="submission" date="2018-07" db="EMBL/GenBank/DDBJ databases">
        <title>Section-level genome sequencing of Aspergillus section Nigri to investigate inter- and intra-species variation.</title>
        <authorList>
            <consortium name="DOE Joint Genome Institute"/>
            <person name="Vesth T.C."/>
            <person name="Nybo J.L."/>
            <person name="Theobald S."/>
            <person name="Frisvad J.C."/>
            <person name="Larsen T.O."/>
            <person name="Nielsen K.F."/>
            <person name="Hoof J.B."/>
            <person name="Brandl J."/>
            <person name="Salamov A."/>
            <person name="Riley R."/>
            <person name="Gladden J.M."/>
            <person name="Phatale P."/>
            <person name="Nielsen M.T."/>
            <person name="Lyhne E.K."/>
            <person name="Kogle M.E."/>
            <person name="Strasser K."/>
            <person name="McDonnell E."/>
            <person name="Barry K."/>
            <person name="Clum A."/>
            <person name="Chen C."/>
            <person name="Nolan M."/>
            <person name="Sandor L."/>
            <person name="Kuo A."/>
            <person name="Lipzen A."/>
            <person name="Hainaut M."/>
            <person name="Drula E."/>
            <person name="Tsang A."/>
            <person name="Magnuson J.K."/>
            <person name="Henrissat B."/>
            <person name="Wiebenga A."/>
            <person name="Simmons B.A."/>
            <person name="Makela M.R."/>
            <person name="De vries R.P."/>
            <person name="Grigoriev I.V."/>
            <person name="Mortensen U.H."/>
            <person name="Baker S.E."/>
            <person name="Andersen M.R."/>
        </authorList>
    </citation>
    <scope>NUCLEOTIDE SEQUENCE [LARGE SCALE GENOMIC DNA]</scope>
    <source>
        <strain evidence="1 2">ATCC 13496</strain>
    </source>
</reference>
<dbReference type="PANTHER" id="PTHR11685">
    <property type="entry name" value="RBR FAMILY RING FINGER AND IBR DOMAIN-CONTAINING"/>
    <property type="match status" value="1"/>
</dbReference>
<dbReference type="Proteomes" id="UP000253845">
    <property type="component" value="Unassembled WGS sequence"/>
</dbReference>
<dbReference type="GO" id="GO:0016567">
    <property type="term" value="P:protein ubiquitination"/>
    <property type="evidence" value="ECO:0007669"/>
    <property type="project" value="InterPro"/>
</dbReference>
<dbReference type="AlphaFoldDB" id="A0A370BKQ9"/>
<dbReference type="GO" id="GO:0004842">
    <property type="term" value="F:ubiquitin-protein transferase activity"/>
    <property type="evidence" value="ECO:0007669"/>
    <property type="project" value="InterPro"/>
</dbReference>
<dbReference type="EMBL" id="KZ851998">
    <property type="protein sequence ID" value="RDH13952.1"/>
    <property type="molecule type" value="Genomic_DNA"/>
</dbReference>